<dbReference type="GO" id="GO:0033615">
    <property type="term" value="P:mitochondrial proton-transporting ATP synthase complex assembly"/>
    <property type="evidence" value="ECO:0007669"/>
    <property type="project" value="TreeGrafter"/>
</dbReference>
<evidence type="ECO:0000313" key="8">
    <source>
        <dbReference type="Proteomes" id="UP000504636"/>
    </source>
</evidence>
<reference evidence="9" key="3">
    <citation type="submission" date="2025-04" db="UniProtKB">
        <authorList>
            <consortium name="RefSeq"/>
        </authorList>
    </citation>
    <scope>IDENTIFICATION</scope>
    <source>
        <strain evidence="9">CBS 304.34</strain>
    </source>
</reference>
<feature type="region of interest" description="Disordered" evidence="6">
    <location>
        <begin position="31"/>
        <end position="59"/>
    </location>
</feature>
<comment type="similarity">
    <text evidence="2">Belongs to the ATP12 family.</text>
</comment>
<dbReference type="EMBL" id="MU003693">
    <property type="protein sequence ID" value="KAF2815782.1"/>
    <property type="molecule type" value="Genomic_DNA"/>
</dbReference>
<reference evidence="7 9" key="1">
    <citation type="journal article" date="2020" name="Stud. Mycol.">
        <title>101 Dothideomycetes genomes: a test case for predicting lifestyles and emergence of pathogens.</title>
        <authorList>
            <person name="Haridas S."/>
            <person name="Albert R."/>
            <person name="Binder M."/>
            <person name="Bloem J."/>
            <person name="Labutti K."/>
            <person name="Salamov A."/>
            <person name="Andreopoulos B."/>
            <person name="Baker S."/>
            <person name="Barry K."/>
            <person name="Bills G."/>
            <person name="Bluhm B."/>
            <person name="Cannon C."/>
            <person name="Castanera R."/>
            <person name="Culley D."/>
            <person name="Daum C."/>
            <person name="Ezra D."/>
            <person name="Gonzalez J."/>
            <person name="Henrissat B."/>
            <person name="Kuo A."/>
            <person name="Liang C."/>
            <person name="Lipzen A."/>
            <person name="Lutzoni F."/>
            <person name="Magnuson J."/>
            <person name="Mondo S."/>
            <person name="Nolan M."/>
            <person name="Ohm R."/>
            <person name="Pangilinan J."/>
            <person name="Park H.-J."/>
            <person name="Ramirez L."/>
            <person name="Alfaro M."/>
            <person name="Sun H."/>
            <person name="Tritt A."/>
            <person name="Yoshinaga Y."/>
            <person name="Zwiers L.-H."/>
            <person name="Turgeon B."/>
            <person name="Goodwin S."/>
            <person name="Spatafora J."/>
            <person name="Crous P."/>
            <person name="Grigoriev I."/>
        </authorList>
    </citation>
    <scope>NUCLEOTIDE SEQUENCE</scope>
    <source>
        <strain evidence="7 9">CBS 304.34</strain>
    </source>
</reference>
<keyword evidence="8" id="KW-1185">Reference proteome</keyword>
<organism evidence="7">
    <name type="scientific">Mytilinidion resinicola</name>
    <dbReference type="NCBI Taxonomy" id="574789"/>
    <lineage>
        <taxon>Eukaryota</taxon>
        <taxon>Fungi</taxon>
        <taxon>Dikarya</taxon>
        <taxon>Ascomycota</taxon>
        <taxon>Pezizomycotina</taxon>
        <taxon>Dothideomycetes</taxon>
        <taxon>Pleosporomycetidae</taxon>
        <taxon>Mytilinidiales</taxon>
        <taxon>Mytilinidiaceae</taxon>
        <taxon>Mytilinidion</taxon>
    </lineage>
</organism>
<reference evidence="9" key="2">
    <citation type="submission" date="2020-04" db="EMBL/GenBank/DDBJ databases">
        <authorList>
            <consortium name="NCBI Genome Project"/>
        </authorList>
    </citation>
    <scope>NUCLEOTIDE SEQUENCE</scope>
    <source>
        <strain evidence="9">CBS 304.34</strain>
    </source>
</reference>
<dbReference type="InterPro" id="IPR023335">
    <property type="entry name" value="ATP12_ortho_dom_sf"/>
</dbReference>
<dbReference type="GO" id="GO:0005739">
    <property type="term" value="C:mitochondrion"/>
    <property type="evidence" value="ECO:0007669"/>
    <property type="project" value="UniProtKB-SubCell"/>
</dbReference>
<evidence type="ECO:0000313" key="7">
    <source>
        <dbReference type="EMBL" id="KAF2815782.1"/>
    </source>
</evidence>
<keyword evidence="5" id="KW-0143">Chaperone</keyword>
<feature type="non-terminal residue" evidence="7">
    <location>
        <position position="337"/>
    </location>
</feature>
<dbReference type="RefSeq" id="XP_033582746.1">
    <property type="nucleotide sequence ID" value="XM_033718755.1"/>
</dbReference>
<gene>
    <name evidence="7 9" type="ORF">BDZ99DRAFT_457737</name>
</gene>
<comment type="subcellular location">
    <subcellularLocation>
        <location evidence="1">Mitochondrion</location>
    </subcellularLocation>
</comment>
<name>A0A6A6Z3Q2_9PEZI</name>
<proteinExistence type="inferred from homology"/>
<keyword evidence="4" id="KW-0496">Mitochondrion</keyword>
<dbReference type="SUPFAM" id="SSF160909">
    <property type="entry name" value="ATP12-like"/>
    <property type="match status" value="1"/>
</dbReference>
<feature type="compositionally biased region" description="Pro residues" evidence="6">
    <location>
        <begin position="35"/>
        <end position="44"/>
    </location>
</feature>
<dbReference type="Pfam" id="PF07542">
    <property type="entry name" value="ATP12"/>
    <property type="match status" value="1"/>
</dbReference>
<keyword evidence="3" id="KW-0809">Transit peptide</keyword>
<dbReference type="AlphaFoldDB" id="A0A6A6Z3Q2"/>
<accession>A0A6A6Z3Q2</accession>
<dbReference type="Gene3D" id="1.10.3580.10">
    <property type="entry name" value="ATP12 ATPase"/>
    <property type="match status" value="1"/>
</dbReference>
<evidence type="ECO:0000256" key="3">
    <source>
        <dbReference type="ARBA" id="ARBA00022946"/>
    </source>
</evidence>
<dbReference type="Proteomes" id="UP000504636">
    <property type="component" value="Unplaced"/>
</dbReference>
<dbReference type="GeneID" id="54459648"/>
<dbReference type="InterPro" id="IPR011419">
    <property type="entry name" value="ATP12_ATP_synth-F1-assembly"/>
</dbReference>
<evidence type="ECO:0000256" key="6">
    <source>
        <dbReference type="SAM" id="MobiDB-lite"/>
    </source>
</evidence>
<evidence type="ECO:0000313" key="9">
    <source>
        <dbReference type="RefSeq" id="XP_033582746.1"/>
    </source>
</evidence>
<dbReference type="PANTHER" id="PTHR21013:SF10">
    <property type="entry name" value="ATP SYNTHASE MITOCHONDRIAL F1 COMPLEX ASSEMBLY FACTOR 2"/>
    <property type="match status" value="1"/>
</dbReference>
<dbReference type="InterPro" id="IPR042272">
    <property type="entry name" value="ATP12_ATP_synth-F1-assembly_N"/>
</dbReference>
<protein>
    <submittedName>
        <fullName evidence="7 9">ATP12-domain-containing protein</fullName>
    </submittedName>
</protein>
<sequence>METLRSLSSLGRLSSRRIPARRTHLPIVQCLHTSPPRPANPLPHPVVSGAPPDPPVSDVDERVARKKRQVELLKRAQELRASPSKSKGGLLKRFWKDVSVKETPDGHQVFLDTRPVRTPTKDILTVPHGKHHLAAAIALEWDLLVSIQQALKTHNIPMTSLASRALDIQAADADEKSSVRNDIVKMMMRYLATDTLLCWAPEKNIHDAPQLEERAGTETLRKLQIRVAKPIIAHLTTKVWPGVEITPITQEDSILPLPQPDMTKDVIRGWLSGLPAYELAGLERAVLASKSLLVGVRLLVEWSEHLSHLRDEAAGDRFGIEEAAEAASLEVRWQTGM</sequence>
<evidence type="ECO:0000256" key="5">
    <source>
        <dbReference type="ARBA" id="ARBA00023186"/>
    </source>
</evidence>
<dbReference type="PANTHER" id="PTHR21013">
    <property type="entry name" value="ATP SYNTHASE MITOCHONDRIAL F1 COMPLEX ASSEMBLY FACTOR 2/ATP12 PROTEIN, MITOCHONDRIAL PRECURSOR"/>
    <property type="match status" value="1"/>
</dbReference>
<dbReference type="Gene3D" id="3.30.2180.10">
    <property type="entry name" value="ATP12-like"/>
    <property type="match status" value="1"/>
</dbReference>
<evidence type="ECO:0000256" key="2">
    <source>
        <dbReference type="ARBA" id="ARBA00008231"/>
    </source>
</evidence>
<dbReference type="OrthoDB" id="5322896at2759"/>
<evidence type="ECO:0000256" key="4">
    <source>
        <dbReference type="ARBA" id="ARBA00023128"/>
    </source>
</evidence>
<evidence type="ECO:0000256" key="1">
    <source>
        <dbReference type="ARBA" id="ARBA00004173"/>
    </source>
</evidence>